<dbReference type="EMBL" id="JPKZ01004123">
    <property type="protein sequence ID" value="KHN71965.1"/>
    <property type="molecule type" value="Genomic_DNA"/>
</dbReference>
<protein>
    <submittedName>
        <fullName evidence="1">Uncharacterized protein</fullName>
    </submittedName>
</protein>
<dbReference type="AlphaFoldDB" id="A0A0B2USS5"/>
<name>A0A0B2USS5_TOXCA</name>
<keyword evidence="2" id="KW-1185">Reference proteome</keyword>
<evidence type="ECO:0000313" key="2">
    <source>
        <dbReference type="Proteomes" id="UP000031036"/>
    </source>
</evidence>
<gene>
    <name evidence="1" type="ORF">Tcan_08805</name>
</gene>
<sequence>MQRSQRCSYVIPSRHEIVGLSLLPHRQHFSFHSNNKEVLADVNVEENCSHHLCEKDVHNFRLQVERIAFVKMSRNEPLSESEKLALAAAKQRDRRIKSLHVDNHTGTDHEN</sequence>
<accession>A0A0B2USS5</accession>
<evidence type="ECO:0000313" key="1">
    <source>
        <dbReference type="EMBL" id="KHN71965.1"/>
    </source>
</evidence>
<comment type="caution">
    <text evidence="1">The sequence shown here is derived from an EMBL/GenBank/DDBJ whole genome shotgun (WGS) entry which is preliminary data.</text>
</comment>
<reference evidence="1 2" key="1">
    <citation type="submission" date="2014-11" db="EMBL/GenBank/DDBJ databases">
        <title>Genetic blueprint of the zoonotic pathogen Toxocara canis.</title>
        <authorList>
            <person name="Zhu X.-Q."/>
            <person name="Korhonen P.K."/>
            <person name="Cai H."/>
            <person name="Young N.D."/>
            <person name="Nejsum P."/>
            <person name="von Samson-Himmelstjerna G."/>
            <person name="Boag P.R."/>
            <person name="Tan P."/>
            <person name="Li Q."/>
            <person name="Min J."/>
            <person name="Yang Y."/>
            <person name="Wang X."/>
            <person name="Fang X."/>
            <person name="Hall R.S."/>
            <person name="Hofmann A."/>
            <person name="Sternberg P.W."/>
            <person name="Jex A.R."/>
            <person name="Gasser R.B."/>
        </authorList>
    </citation>
    <scope>NUCLEOTIDE SEQUENCE [LARGE SCALE GENOMIC DNA]</scope>
    <source>
        <strain evidence="1">PN_DK_2014</strain>
    </source>
</reference>
<organism evidence="1 2">
    <name type="scientific">Toxocara canis</name>
    <name type="common">Canine roundworm</name>
    <dbReference type="NCBI Taxonomy" id="6265"/>
    <lineage>
        <taxon>Eukaryota</taxon>
        <taxon>Metazoa</taxon>
        <taxon>Ecdysozoa</taxon>
        <taxon>Nematoda</taxon>
        <taxon>Chromadorea</taxon>
        <taxon>Rhabditida</taxon>
        <taxon>Spirurina</taxon>
        <taxon>Ascaridomorpha</taxon>
        <taxon>Ascaridoidea</taxon>
        <taxon>Toxocaridae</taxon>
        <taxon>Toxocara</taxon>
    </lineage>
</organism>
<dbReference type="Proteomes" id="UP000031036">
    <property type="component" value="Unassembled WGS sequence"/>
</dbReference>
<proteinExistence type="predicted"/>